<keyword evidence="3" id="KW-0540">Nuclease</keyword>
<dbReference type="InterPro" id="IPR011335">
    <property type="entry name" value="Restrct_endonuc-II-like"/>
</dbReference>
<dbReference type="InterPro" id="IPR052906">
    <property type="entry name" value="Type_IV_Methyl-Rstrct_Enzyme"/>
</dbReference>
<feature type="domain" description="Restriction endonuclease type IV Mrr" evidence="2">
    <location>
        <begin position="68"/>
        <end position="178"/>
    </location>
</feature>
<keyword evidence="1" id="KW-1133">Transmembrane helix</keyword>
<keyword evidence="3" id="KW-0378">Hydrolase</keyword>
<keyword evidence="1" id="KW-0472">Membrane</keyword>
<dbReference type="PANTHER" id="PTHR30015">
    <property type="entry name" value="MRR RESTRICTION SYSTEM PROTEIN"/>
    <property type="match status" value="1"/>
</dbReference>
<dbReference type="InterPro" id="IPR007560">
    <property type="entry name" value="Restrct_endonuc_IV_Mrr"/>
</dbReference>
<keyword evidence="3" id="KW-0255">Endonuclease</keyword>
<reference evidence="4" key="1">
    <citation type="submission" date="2017-09" db="EMBL/GenBank/DDBJ databases">
        <authorList>
            <person name="Cho G.-S."/>
            <person name="Oguntoyinbo F.A."/>
            <person name="Cnockaert M."/>
            <person name="Kabisch J."/>
            <person name="Neve H."/>
            <person name="Bockelmann W."/>
            <person name="Wenning M."/>
            <person name="Franz C.M."/>
            <person name="Vandamme P."/>
        </authorList>
    </citation>
    <scope>NUCLEOTIDE SEQUENCE [LARGE SCALE GENOMIC DNA]</scope>
    <source>
        <strain evidence="4">MBT G8648</strain>
    </source>
</reference>
<dbReference type="AlphaFoldDB" id="A0A2A4HJ26"/>
<evidence type="ECO:0000259" key="2">
    <source>
        <dbReference type="Pfam" id="PF04471"/>
    </source>
</evidence>
<evidence type="ECO:0000313" key="4">
    <source>
        <dbReference type="Proteomes" id="UP000218677"/>
    </source>
</evidence>
<evidence type="ECO:0000256" key="1">
    <source>
        <dbReference type="SAM" id="Phobius"/>
    </source>
</evidence>
<dbReference type="SUPFAM" id="SSF52980">
    <property type="entry name" value="Restriction endonuclease-like"/>
    <property type="match status" value="1"/>
</dbReference>
<keyword evidence="1" id="KW-0812">Transmembrane</keyword>
<dbReference type="GO" id="GO:0003677">
    <property type="term" value="F:DNA binding"/>
    <property type="evidence" value="ECO:0007669"/>
    <property type="project" value="InterPro"/>
</dbReference>
<dbReference type="OrthoDB" id="9803736at2"/>
<dbReference type="EMBL" id="NWUX01000024">
    <property type="protein sequence ID" value="PCF94101.1"/>
    <property type="molecule type" value="Genomic_DNA"/>
</dbReference>
<sequence>MPDLFHHIPLSLLIFLLVALVLLSNFTMPILRLFGWRKRSHRQKERQARRSLAVLTTIQEPGRKFAYLRKVDPFVFEEMILEAYEQQGYKVKRNHRYTGDGGIDGRVYLDGQLHLIQAKRYAGHISAAHVREFCQIVAVKGCKGIFVHTGRTGSASHYSAKCNGNVTIISGQRLLDLLTVHKG</sequence>
<dbReference type="Pfam" id="PF04471">
    <property type="entry name" value="Mrr_cat"/>
    <property type="match status" value="1"/>
</dbReference>
<comment type="caution">
    <text evidence="3">The sequence shown here is derived from an EMBL/GenBank/DDBJ whole genome shotgun (WGS) entry which is preliminary data.</text>
</comment>
<dbReference type="GO" id="GO:0009307">
    <property type="term" value="P:DNA restriction-modification system"/>
    <property type="evidence" value="ECO:0007669"/>
    <property type="project" value="InterPro"/>
</dbReference>
<dbReference type="GO" id="GO:0015666">
    <property type="term" value="F:restriction endodeoxyribonuclease activity"/>
    <property type="evidence" value="ECO:0007669"/>
    <property type="project" value="TreeGrafter"/>
</dbReference>
<feature type="transmembrane region" description="Helical" evidence="1">
    <location>
        <begin position="12"/>
        <end position="34"/>
    </location>
</feature>
<dbReference type="Proteomes" id="UP000218677">
    <property type="component" value="Unassembled WGS sequence"/>
</dbReference>
<evidence type="ECO:0000313" key="3">
    <source>
        <dbReference type="EMBL" id="PCF94101.1"/>
    </source>
</evidence>
<proteinExistence type="predicted"/>
<gene>
    <name evidence="3" type="ORF">CPA45_19185</name>
</gene>
<keyword evidence="4" id="KW-1185">Reference proteome</keyword>
<dbReference type="RefSeq" id="WP_096654342.1">
    <property type="nucleotide sequence ID" value="NZ_NWUX01000024.1"/>
</dbReference>
<name>A0A2A4HJ26_9GAMM</name>
<dbReference type="Gene3D" id="3.40.1350.10">
    <property type="match status" value="1"/>
</dbReference>
<dbReference type="PANTHER" id="PTHR30015:SF7">
    <property type="entry name" value="TYPE IV METHYL-DIRECTED RESTRICTION ENZYME ECOKMRR"/>
    <property type="match status" value="1"/>
</dbReference>
<dbReference type="InterPro" id="IPR011856">
    <property type="entry name" value="tRNA_endonuc-like_dom_sf"/>
</dbReference>
<protein>
    <submittedName>
        <fullName evidence="3">Restriction endonuclease</fullName>
    </submittedName>
</protein>
<organism evidence="3 4">
    <name type="scientific">Vreelandella nigrificans</name>
    <dbReference type="NCBI Taxonomy" id="2042704"/>
    <lineage>
        <taxon>Bacteria</taxon>
        <taxon>Pseudomonadati</taxon>
        <taxon>Pseudomonadota</taxon>
        <taxon>Gammaproteobacteria</taxon>
        <taxon>Oceanospirillales</taxon>
        <taxon>Halomonadaceae</taxon>
        <taxon>Vreelandella</taxon>
    </lineage>
</organism>
<accession>A0A2A4HJ26</accession>